<dbReference type="SUPFAM" id="SSF53155">
    <property type="entry name" value="Methylated DNA-protein cysteine methyltransferase domain"/>
    <property type="match status" value="1"/>
</dbReference>
<keyword evidence="6" id="KW-0227">DNA damage</keyword>
<evidence type="ECO:0000259" key="9">
    <source>
        <dbReference type="Pfam" id="PF01035"/>
    </source>
</evidence>
<comment type="catalytic activity">
    <reaction evidence="1">
        <text>a 4-O-methyl-thymidine in DNA + L-cysteinyl-[protein] = a thymidine in DNA + S-methyl-L-cysteinyl-[protein]</text>
        <dbReference type="Rhea" id="RHEA:53428"/>
        <dbReference type="Rhea" id="RHEA-COMP:10131"/>
        <dbReference type="Rhea" id="RHEA-COMP:10132"/>
        <dbReference type="Rhea" id="RHEA-COMP:13555"/>
        <dbReference type="Rhea" id="RHEA-COMP:13556"/>
        <dbReference type="ChEBI" id="CHEBI:29950"/>
        <dbReference type="ChEBI" id="CHEBI:82612"/>
        <dbReference type="ChEBI" id="CHEBI:137386"/>
        <dbReference type="ChEBI" id="CHEBI:137387"/>
        <dbReference type="EC" id="2.1.1.63"/>
    </reaction>
</comment>
<feature type="domain" description="Methylated-DNA-[protein]-cysteine S-methyltransferase DNA binding" evidence="9">
    <location>
        <begin position="69"/>
        <end position="151"/>
    </location>
</feature>
<dbReference type="InterPro" id="IPR036388">
    <property type="entry name" value="WH-like_DNA-bd_sf"/>
</dbReference>
<evidence type="ECO:0000256" key="6">
    <source>
        <dbReference type="ARBA" id="ARBA00022763"/>
    </source>
</evidence>
<dbReference type="Pfam" id="PF01035">
    <property type="entry name" value="DNA_binding_1"/>
    <property type="match status" value="1"/>
</dbReference>
<comment type="similarity">
    <text evidence="2">Belongs to the MGMT family.</text>
</comment>
<dbReference type="InterPro" id="IPR036631">
    <property type="entry name" value="MGMT_N_sf"/>
</dbReference>
<dbReference type="Gene3D" id="1.10.10.10">
    <property type="entry name" value="Winged helix-like DNA-binding domain superfamily/Winged helix DNA-binding domain"/>
    <property type="match status" value="1"/>
</dbReference>
<evidence type="ECO:0000256" key="4">
    <source>
        <dbReference type="ARBA" id="ARBA00022603"/>
    </source>
</evidence>
<dbReference type="FunFam" id="1.10.10.10:FF:000214">
    <property type="entry name" value="Methylated-DNA--protein-cysteine methyltransferase"/>
    <property type="match status" value="1"/>
</dbReference>
<dbReference type="InterPro" id="IPR036217">
    <property type="entry name" value="MethylDNA_cys_MeTrfase_DNAb"/>
</dbReference>
<name>A0A3B1BW35_9ZZZZ</name>
<keyword evidence="7" id="KW-0234">DNA repair</keyword>
<dbReference type="AlphaFoldDB" id="A0A3B1BW35"/>
<dbReference type="EMBL" id="UOFY01000030">
    <property type="protein sequence ID" value="VAX08827.1"/>
    <property type="molecule type" value="Genomic_DNA"/>
</dbReference>
<protein>
    <recommendedName>
        <fullName evidence="3">methylated-DNA--[protein]-cysteine S-methyltransferase</fullName>
        <ecNumber evidence="3">2.1.1.63</ecNumber>
    </recommendedName>
</protein>
<dbReference type="CDD" id="cd06445">
    <property type="entry name" value="ATase"/>
    <property type="match status" value="1"/>
</dbReference>
<evidence type="ECO:0000256" key="5">
    <source>
        <dbReference type="ARBA" id="ARBA00022679"/>
    </source>
</evidence>
<dbReference type="NCBIfam" id="TIGR00589">
    <property type="entry name" value="ogt"/>
    <property type="match status" value="1"/>
</dbReference>
<comment type="catalytic activity">
    <reaction evidence="8">
        <text>a 6-O-methyl-2'-deoxyguanosine in DNA + L-cysteinyl-[protein] = S-methyl-L-cysteinyl-[protein] + a 2'-deoxyguanosine in DNA</text>
        <dbReference type="Rhea" id="RHEA:24000"/>
        <dbReference type="Rhea" id="RHEA-COMP:10131"/>
        <dbReference type="Rhea" id="RHEA-COMP:10132"/>
        <dbReference type="Rhea" id="RHEA-COMP:11367"/>
        <dbReference type="Rhea" id="RHEA-COMP:11368"/>
        <dbReference type="ChEBI" id="CHEBI:29950"/>
        <dbReference type="ChEBI" id="CHEBI:82612"/>
        <dbReference type="ChEBI" id="CHEBI:85445"/>
        <dbReference type="ChEBI" id="CHEBI:85448"/>
        <dbReference type="EC" id="2.1.1.63"/>
    </reaction>
</comment>
<dbReference type="Gene3D" id="3.30.160.70">
    <property type="entry name" value="Methylated DNA-protein cysteine methyltransferase domain"/>
    <property type="match status" value="1"/>
</dbReference>
<dbReference type="PROSITE" id="PS00374">
    <property type="entry name" value="MGMT"/>
    <property type="match status" value="1"/>
</dbReference>
<proteinExistence type="inferred from homology"/>
<dbReference type="InterPro" id="IPR014048">
    <property type="entry name" value="MethylDNA_cys_MeTrfase_DNA-bd"/>
</dbReference>
<dbReference type="GO" id="GO:0032259">
    <property type="term" value="P:methylation"/>
    <property type="evidence" value="ECO:0007669"/>
    <property type="project" value="UniProtKB-KW"/>
</dbReference>
<accession>A0A3B1BW35</accession>
<gene>
    <name evidence="10" type="ORF">MNBD_GAMMA25-691</name>
</gene>
<dbReference type="PANTHER" id="PTHR10815">
    <property type="entry name" value="METHYLATED-DNA--PROTEIN-CYSTEINE METHYLTRANSFERASE"/>
    <property type="match status" value="1"/>
</dbReference>
<dbReference type="InterPro" id="IPR001497">
    <property type="entry name" value="MethylDNA_cys_MeTrfase_AS"/>
</dbReference>
<dbReference type="GO" id="GO:0006281">
    <property type="term" value="P:DNA repair"/>
    <property type="evidence" value="ECO:0007669"/>
    <property type="project" value="UniProtKB-KW"/>
</dbReference>
<evidence type="ECO:0000256" key="3">
    <source>
        <dbReference type="ARBA" id="ARBA00011918"/>
    </source>
</evidence>
<keyword evidence="4 10" id="KW-0489">Methyltransferase</keyword>
<dbReference type="EC" id="2.1.1.63" evidence="3"/>
<evidence type="ECO:0000256" key="8">
    <source>
        <dbReference type="ARBA" id="ARBA00049348"/>
    </source>
</evidence>
<evidence type="ECO:0000256" key="1">
    <source>
        <dbReference type="ARBA" id="ARBA00001286"/>
    </source>
</evidence>
<reference evidence="10" key="1">
    <citation type="submission" date="2018-06" db="EMBL/GenBank/DDBJ databases">
        <authorList>
            <person name="Zhirakovskaya E."/>
        </authorList>
    </citation>
    <scope>NUCLEOTIDE SEQUENCE</scope>
</reference>
<evidence type="ECO:0000313" key="10">
    <source>
        <dbReference type="EMBL" id="VAX08827.1"/>
    </source>
</evidence>
<evidence type="ECO:0000256" key="7">
    <source>
        <dbReference type="ARBA" id="ARBA00023204"/>
    </source>
</evidence>
<sequence length="159" mass="17577">MDFDSPIGILAIQFTGACVSGLSFLDSMDVQSELESAQPELERFRTQLQNYFAAVPRGFNLPLQLKGTDFQQRVWAALQQIPMGEVRTYGQLAEQLHSSARAVGNACRHNPVPLIVPCHRVVSARGLGGFCGRTDGPEVRRKHWLLSHEGIEFAMPDVA</sequence>
<evidence type="ECO:0000256" key="2">
    <source>
        <dbReference type="ARBA" id="ARBA00008711"/>
    </source>
</evidence>
<dbReference type="GO" id="GO:0003908">
    <property type="term" value="F:methylated-DNA-[protein]-cysteine S-methyltransferase activity"/>
    <property type="evidence" value="ECO:0007669"/>
    <property type="project" value="UniProtKB-EC"/>
</dbReference>
<organism evidence="10">
    <name type="scientific">hydrothermal vent metagenome</name>
    <dbReference type="NCBI Taxonomy" id="652676"/>
    <lineage>
        <taxon>unclassified sequences</taxon>
        <taxon>metagenomes</taxon>
        <taxon>ecological metagenomes</taxon>
    </lineage>
</organism>
<dbReference type="PANTHER" id="PTHR10815:SF13">
    <property type="entry name" value="METHYLATED-DNA--PROTEIN-CYSTEINE METHYLTRANSFERASE"/>
    <property type="match status" value="1"/>
</dbReference>
<keyword evidence="5 10" id="KW-0808">Transferase</keyword>
<dbReference type="SUPFAM" id="SSF46767">
    <property type="entry name" value="Methylated DNA-protein cysteine methyltransferase, C-terminal domain"/>
    <property type="match status" value="1"/>
</dbReference>